<comment type="caution">
    <text evidence="1">The sequence shown here is derived from an EMBL/GenBank/DDBJ whole genome shotgun (WGS) entry which is preliminary data.</text>
</comment>
<sequence length="57" mass="6865">MCFDGFECTIQLCIFQFMPYIIILNSTPEQKVRLVDRPEAIVRLSLRPLYHSDFHRY</sequence>
<keyword evidence="2" id="KW-1185">Reference proteome</keyword>
<evidence type="ECO:0000313" key="1">
    <source>
        <dbReference type="EMBL" id="KAF5842103.1"/>
    </source>
</evidence>
<proteinExistence type="predicted"/>
<reference evidence="1" key="1">
    <citation type="submission" date="2017-08" db="EMBL/GenBank/DDBJ databases">
        <authorList>
            <person name="Polle J.E."/>
            <person name="Barry K."/>
            <person name="Cushman J."/>
            <person name="Schmutz J."/>
            <person name="Tran D."/>
            <person name="Hathwaick L.T."/>
            <person name="Yim W.C."/>
            <person name="Jenkins J."/>
            <person name="Mckie-Krisberg Z.M."/>
            <person name="Prochnik S."/>
            <person name="Lindquist E."/>
            <person name="Dockter R.B."/>
            <person name="Adam C."/>
            <person name="Molina H."/>
            <person name="Bunkerborg J."/>
            <person name="Jin E."/>
            <person name="Buchheim M."/>
            <person name="Magnuson J."/>
        </authorList>
    </citation>
    <scope>NUCLEOTIDE SEQUENCE</scope>
    <source>
        <strain evidence="1">CCAP 19/18</strain>
    </source>
</reference>
<organism evidence="1 2">
    <name type="scientific">Dunaliella salina</name>
    <name type="common">Green alga</name>
    <name type="synonym">Protococcus salinus</name>
    <dbReference type="NCBI Taxonomy" id="3046"/>
    <lineage>
        <taxon>Eukaryota</taxon>
        <taxon>Viridiplantae</taxon>
        <taxon>Chlorophyta</taxon>
        <taxon>core chlorophytes</taxon>
        <taxon>Chlorophyceae</taxon>
        <taxon>CS clade</taxon>
        <taxon>Chlamydomonadales</taxon>
        <taxon>Dunaliellaceae</taxon>
        <taxon>Dunaliella</taxon>
    </lineage>
</organism>
<dbReference type="Proteomes" id="UP000815325">
    <property type="component" value="Unassembled WGS sequence"/>
</dbReference>
<protein>
    <submittedName>
        <fullName evidence="1">Uncharacterized protein</fullName>
    </submittedName>
</protein>
<gene>
    <name evidence="1" type="ORF">DUNSADRAFT_9363</name>
</gene>
<accession>A0ABQ7H5H4</accession>
<name>A0ABQ7H5H4_DUNSA</name>
<dbReference type="EMBL" id="MU069469">
    <property type="protein sequence ID" value="KAF5842103.1"/>
    <property type="molecule type" value="Genomic_DNA"/>
</dbReference>
<evidence type="ECO:0000313" key="2">
    <source>
        <dbReference type="Proteomes" id="UP000815325"/>
    </source>
</evidence>